<keyword evidence="2" id="KW-1003">Cell membrane</keyword>
<keyword evidence="6" id="KW-0813">Transport</keyword>
<organism evidence="11 12">
    <name type="scientific">Pirellulimonas nuda</name>
    <dbReference type="NCBI Taxonomy" id="2528009"/>
    <lineage>
        <taxon>Bacteria</taxon>
        <taxon>Pseudomonadati</taxon>
        <taxon>Planctomycetota</taxon>
        <taxon>Planctomycetia</taxon>
        <taxon>Pirellulales</taxon>
        <taxon>Lacipirellulaceae</taxon>
        <taxon>Pirellulimonas</taxon>
    </lineage>
</organism>
<feature type="signal peptide" evidence="9">
    <location>
        <begin position="1"/>
        <end position="21"/>
    </location>
</feature>
<evidence type="ECO:0000256" key="9">
    <source>
        <dbReference type="SAM" id="SignalP"/>
    </source>
</evidence>
<comment type="subcellular location">
    <subcellularLocation>
        <location evidence="1">Cell membrane</location>
        <topology evidence="1">Multi-pass membrane protein</topology>
    </subcellularLocation>
    <subcellularLocation>
        <location evidence="6">Membrane</location>
        <topology evidence="6">Multi-pass membrane protein</topology>
    </subcellularLocation>
</comment>
<dbReference type="AlphaFoldDB" id="A0A518DAG5"/>
<protein>
    <submittedName>
        <fullName evidence="11">Biopolymer transport protein ExbB</fullName>
    </submittedName>
</protein>
<dbReference type="EMBL" id="CP036291">
    <property type="protein sequence ID" value="QDU88474.1"/>
    <property type="molecule type" value="Genomic_DNA"/>
</dbReference>
<dbReference type="PANTHER" id="PTHR30625:SF11">
    <property type="entry name" value="MOTA_TOLQ_EXBB PROTON CHANNEL DOMAIN-CONTAINING PROTEIN"/>
    <property type="match status" value="1"/>
</dbReference>
<dbReference type="GO" id="GO:0017038">
    <property type="term" value="P:protein import"/>
    <property type="evidence" value="ECO:0007669"/>
    <property type="project" value="TreeGrafter"/>
</dbReference>
<evidence type="ECO:0000256" key="5">
    <source>
        <dbReference type="ARBA" id="ARBA00023136"/>
    </source>
</evidence>
<dbReference type="InterPro" id="IPR002898">
    <property type="entry name" value="MotA_ExbB_proton_chnl"/>
</dbReference>
<proteinExistence type="inferred from homology"/>
<dbReference type="GO" id="GO:0005886">
    <property type="term" value="C:plasma membrane"/>
    <property type="evidence" value="ECO:0007669"/>
    <property type="project" value="UniProtKB-SubCell"/>
</dbReference>
<gene>
    <name evidence="11" type="primary">exbB_4</name>
    <name evidence="11" type="ORF">Pla175_18520</name>
</gene>
<keyword evidence="6" id="KW-0653">Protein transport</keyword>
<feature type="domain" description="MotA/TolQ/ExbB proton channel" evidence="10">
    <location>
        <begin position="131"/>
        <end position="242"/>
    </location>
</feature>
<evidence type="ECO:0000313" key="11">
    <source>
        <dbReference type="EMBL" id="QDU88474.1"/>
    </source>
</evidence>
<keyword evidence="5 8" id="KW-0472">Membrane</keyword>
<accession>A0A518DAG5</accession>
<evidence type="ECO:0000256" key="8">
    <source>
        <dbReference type="SAM" id="Phobius"/>
    </source>
</evidence>
<name>A0A518DAG5_9BACT</name>
<evidence type="ECO:0000256" key="7">
    <source>
        <dbReference type="SAM" id="MobiDB-lite"/>
    </source>
</evidence>
<dbReference type="InterPro" id="IPR050790">
    <property type="entry name" value="ExbB/TolQ_transport"/>
</dbReference>
<evidence type="ECO:0000313" key="12">
    <source>
        <dbReference type="Proteomes" id="UP000317429"/>
    </source>
</evidence>
<dbReference type="OrthoDB" id="4045at2"/>
<evidence type="ECO:0000259" key="10">
    <source>
        <dbReference type="Pfam" id="PF01618"/>
    </source>
</evidence>
<feature type="transmembrane region" description="Helical" evidence="8">
    <location>
        <begin position="64"/>
        <end position="84"/>
    </location>
</feature>
<feature type="transmembrane region" description="Helical" evidence="8">
    <location>
        <begin position="167"/>
        <end position="189"/>
    </location>
</feature>
<sequence precursor="true">MNRIAILLVCLAGALVAPAQAQPPDPSRLAEQALAPPAAEAAEAEPGDAASLNYLELLLSGGPLMIPIGLLSLLVLAIGLERWIGLRRRAVAPRGLFAGLRRLADDGAIDPRLAYALCQRYPSSAARVTQAMLLKTGRPQSEVEHAVSEASQREADRLYSNVRTLNMAAAVAPLLGLLGTVWGMIQSFFATANLPIGSNKGQALAEGIYVALVTTLAGLAVAIPAAVLAHMFEGRILRMLRDTQDFLAEIIPQLDRYEGKLRLDPRDLASGGPRRQPTDLPHPVPAPHADVRSAT</sequence>
<reference evidence="11 12" key="1">
    <citation type="submission" date="2019-02" db="EMBL/GenBank/DDBJ databases">
        <title>Deep-cultivation of Planctomycetes and their phenomic and genomic characterization uncovers novel biology.</title>
        <authorList>
            <person name="Wiegand S."/>
            <person name="Jogler M."/>
            <person name="Boedeker C."/>
            <person name="Pinto D."/>
            <person name="Vollmers J."/>
            <person name="Rivas-Marin E."/>
            <person name="Kohn T."/>
            <person name="Peeters S.H."/>
            <person name="Heuer A."/>
            <person name="Rast P."/>
            <person name="Oberbeckmann S."/>
            <person name="Bunk B."/>
            <person name="Jeske O."/>
            <person name="Meyerdierks A."/>
            <person name="Storesund J.E."/>
            <person name="Kallscheuer N."/>
            <person name="Luecker S."/>
            <person name="Lage O.M."/>
            <person name="Pohl T."/>
            <person name="Merkel B.J."/>
            <person name="Hornburger P."/>
            <person name="Mueller R.-W."/>
            <person name="Bruemmer F."/>
            <person name="Labrenz M."/>
            <person name="Spormann A.M."/>
            <person name="Op den Camp H."/>
            <person name="Overmann J."/>
            <person name="Amann R."/>
            <person name="Jetten M.S.M."/>
            <person name="Mascher T."/>
            <person name="Medema M.H."/>
            <person name="Devos D.P."/>
            <person name="Kaster A.-K."/>
            <person name="Ovreas L."/>
            <person name="Rohde M."/>
            <person name="Galperin M.Y."/>
            <person name="Jogler C."/>
        </authorList>
    </citation>
    <scope>NUCLEOTIDE SEQUENCE [LARGE SCALE GENOMIC DNA]</scope>
    <source>
        <strain evidence="11 12">Pla175</strain>
    </source>
</reference>
<dbReference type="KEGG" id="pnd:Pla175_18520"/>
<evidence type="ECO:0000256" key="6">
    <source>
        <dbReference type="RuleBase" id="RU004057"/>
    </source>
</evidence>
<evidence type="ECO:0000256" key="1">
    <source>
        <dbReference type="ARBA" id="ARBA00004651"/>
    </source>
</evidence>
<comment type="similarity">
    <text evidence="6">Belongs to the exbB/tolQ family.</text>
</comment>
<keyword evidence="4 8" id="KW-1133">Transmembrane helix</keyword>
<evidence type="ECO:0000256" key="4">
    <source>
        <dbReference type="ARBA" id="ARBA00022989"/>
    </source>
</evidence>
<feature type="transmembrane region" description="Helical" evidence="8">
    <location>
        <begin position="209"/>
        <end position="232"/>
    </location>
</feature>
<keyword evidence="12" id="KW-1185">Reference proteome</keyword>
<feature type="chain" id="PRO_5021849739" evidence="9">
    <location>
        <begin position="22"/>
        <end position="295"/>
    </location>
</feature>
<evidence type="ECO:0000256" key="2">
    <source>
        <dbReference type="ARBA" id="ARBA00022475"/>
    </source>
</evidence>
<dbReference type="Proteomes" id="UP000317429">
    <property type="component" value="Chromosome"/>
</dbReference>
<dbReference type="PANTHER" id="PTHR30625">
    <property type="entry name" value="PROTEIN TOLQ"/>
    <property type="match status" value="1"/>
</dbReference>
<evidence type="ECO:0000256" key="3">
    <source>
        <dbReference type="ARBA" id="ARBA00022692"/>
    </source>
</evidence>
<feature type="region of interest" description="Disordered" evidence="7">
    <location>
        <begin position="264"/>
        <end position="295"/>
    </location>
</feature>
<keyword evidence="9" id="KW-0732">Signal</keyword>
<keyword evidence="3 8" id="KW-0812">Transmembrane</keyword>
<dbReference type="RefSeq" id="WP_145283433.1">
    <property type="nucleotide sequence ID" value="NZ_CP036291.1"/>
</dbReference>
<dbReference type="Pfam" id="PF01618">
    <property type="entry name" value="MotA_ExbB"/>
    <property type="match status" value="1"/>
</dbReference>